<protein>
    <submittedName>
        <fullName evidence="1">Uncharacterized protein</fullName>
    </submittedName>
</protein>
<gene>
    <name evidence="1" type="ORF">HMPREF1866_01059</name>
</gene>
<accession>A0A133ZUI2</accession>
<dbReference type="Proteomes" id="UP000070394">
    <property type="component" value="Unassembled WGS sequence"/>
</dbReference>
<evidence type="ECO:0000313" key="1">
    <source>
        <dbReference type="EMBL" id="KXB59098.1"/>
    </source>
</evidence>
<sequence length="54" mass="6382">MVPVVEYIKLIWKNKRGLLSALCHLKEGVKLEEYVYRLLEIRHTNTIKEEILSA</sequence>
<keyword evidence="2" id="KW-1185">Reference proteome</keyword>
<proteinExistence type="predicted"/>
<name>A0A133ZUI2_9FIRM</name>
<organism evidence="1 2">
    <name type="scientific">Lachnoanaerobaculum saburreum</name>
    <dbReference type="NCBI Taxonomy" id="467210"/>
    <lineage>
        <taxon>Bacteria</taxon>
        <taxon>Bacillati</taxon>
        <taxon>Bacillota</taxon>
        <taxon>Clostridia</taxon>
        <taxon>Lachnospirales</taxon>
        <taxon>Lachnospiraceae</taxon>
        <taxon>Lachnoanaerobaculum</taxon>
    </lineage>
</organism>
<comment type="caution">
    <text evidence="1">The sequence shown here is derived from an EMBL/GenBank/DDBJ whole genome shotgun (WGS) entry which is preliminary data.</text>
</comment>
<dbReference type="EMBL" id="LSDA01000038">
    <property type="protein sequence ID" value="KXB59098.1"/>
    <property type="molecule type" value="Genomic_DNA"/>
</dbReference>
<dbReference type="STRING" id="467210.HMPREF1866_01059"/>
<dbReference type="AlphaFoldDB" id="A0A133ZUI2"/>
<reference evidence="2" key="1">
    <citation type="submission" date="2016-01" db="EMBL/GenBank/DDBJ databases">
        <authorList>
            <person name="Mitreva M."/>
            <person name="Pepin K.H."/>
            <person name="Mihindukulasuriya K.A."/>
            <person name="Fulton R."/>
            <person name="Fronick C."/>
            <person name="O'Laughlin M."/>
            <person name="Miner T."/>
            <person name="Herter B."/>
            <person name="Rosa B.A."/>
            <person name="Cordes M."/>
            <person name="Tomlinson C."/>
            <person name="Wollam A."/>
            <person name="Palsikar V.B."/>
            <person name="Mardis E.R."/>
            <person name="Wilson R.K."/>
        </authorList>
    </citation>
    <scope>NUCLEOTIDE SEQUENCE [LARGE SCALE GENOMIC DNA]</scope>
    <source>
        <strain evidence="2">DNF00896</strain>
    </source>
</reference>
<evidence type="ECO:0000313" key="2">
    <source>
        <dbReference type="Proteomes" id="UP000070394"/>
    </source>
</evidence>